<evidence type="ECO:0000256" key="1">
    <source>
        <dbReference type="SAM" id="MobiDB-lite"/>
    </source>
</evidence>
<gene>
    <name evidence="3" type="ORF">JAAARDRAFT_131575</name>
</gene>
<feature type="compositionally biased region" description="Basic and acidic residues" evidence="1">
    <location>
        <begin position="85"/>
        <end position="103"/>
    </location>
</feature>
<dbReference type="Proteomes" id="UP000027265">
    <property type="component" value="Unassembled WGS sequence"/>
</dbReference>
<dbReference type="Pfam" id="PF20231">
    <property type="entry name" value="DUF6589"/>
    <property type="match status" value="1"/>
</dbReference>
<feature type="region of interest" description="Disordered" evidence="1">
    <location>
        <begin position="85"/>
        <end position="111"/>
    </location>
</feature>
<reference evidence="4" key="1">
    <citation type="journal article" date="2014" name="Proc. Natl. Acad. Sci. U.S.A.">
        <title>Extensive sampling of basidiomycete genomes demonstrates inadequacy of the white-rot/brown-rot paradigm for wood decay fungi.</title>
        <authorList>
            <person name="Riley R."/>
            <person name="Salamov A.A."/>
            <person name="Brown D.W."/>
            <person name="Nagy L.G."/>
            <person name="Floudas D."/>
            <person name="Held B.W."/>
            <person name="Levasseur A."/>
            <person name="Lombard V."/>
            <person name="Morin E."/>
            <person name="Otillar R."/>
            <person name="Lindquist E.A."/>
            <person name="Sun H."/>
            <person name="LaButti K.M."/>
            <person name="Schmutz J."/>
            <person name="Jabbour D."/>
            <person name="Luo H."/>
            <person name="Baker S.E."/>
            <person name="Pisabarro A.G."/>
            <person name="Walton J.D."/>
            <person name="Blanchette R.A."/>
            <person name="Henrissat B."/>
            <person name="Martin F."/>
            <person name="Cullen D."/>
            <person name="Hibbett D.S."/>
            <person name="Grigoriev I.V."/>
        </authorList>
    </citation>
    <scope>NUCLEOTIDE SEQUENCE [LARGE SCALE GENOMIC DNA]</scope>
    <source>
        <strain evidence="4">MUCL 33604</strain>
    </source>
</reference>
<evidence type="ECO:0000313" key="4">
    <source>
        <dbReference type="Proteomes" id="UP000027265"/>
    </source>
</evidence>
<protein>
    <recommendedName>
        <fullName evidence="2">DUF6589 domain-containing protein</fullName>
    </recommendedName>
</protein>
<dbReference type="OrthoDB" id="4743193at2759"/>
<dbReference type="AlphaFoldDB" id="A0A067Q3Y9"/>
<organism evidence="3 4">
    <name type="scientific">Jaapia argillacea MUCL 33604</name>
    <dbReference type="NCBI Taxonomy" id="933084"/>
    <lineage>
        <taxon>Eukaryota</taxon>
        <taxon>Fungi</taxon>
        <taxon>Dikarya</taxon>
        <taxon>Basidiomycota</taxon>
        <taxon>Agaricomycotina</taxon>
        <taxon>Agaricomycetes</taxon>
        <taxon>Agaricomycetidae</taxon>
        <taxon>Jaapiales</taxon>
        <taxon>Jaapiaceae</taxon>
        <taxon>Jaapia</taxon>
    </lineage>
</organism>
<evidence type="ECO:0000313" key="3">
    <source>
        <dbReference type="EMBL" id="KDQ57301.1"/>
    </source>
</evidence>
<keyword evidence="4" id="KW-1185">Reference proteome</keyword>
<dbReference type="InParanoid" id="A0A067Q3Y9"/>
<dbReference type="HOGENOM" id="CLU_009487_5_0_1"/>
<evidence type="ECO:0000259" key="2">
    <source>
        <dbReference type="Pfam" id="PF20231"/>
    </source>
</evidence>
<name>A0A067Q3Y9_9AGAM</name>
<feature type="domain" description="DUF6589" evidence="2">
    <location>
        <begin position="281"/>
        <end position="392"/>
    </location>
</feature>
<proteinExistence type="predicted"/>
<sequence>MRVLVWSHNILKERYRQEVMSIAEKKAGLHFTARKATHDQVLTFDIDIITDQMMALAPGVWRLLDVLLSADEAAVRRCRRRQRKKSAEVGEKRARSNTLHEETAQGDDEWTDSEDEYWQDEFLSYKKVVIISILANSTNQWCNTLQTMHGLYLHACNAPVSVLDLFAQLGISISSAAINDTVSSLSRKSYRETQQLGKTLLAAYAYDNFDVEVKQAVHTVESTHESLLHLTSGTMLRLDHGVTTDDLRCSDELWKQSKINPTNFRMPKSIDWTKLLTIHMEEAHPSGLTRRDQFCVWQFLHDLVHHGPEYFAQFRNNLGHPEVVDQIPVVKSKQIPVKGMDINQSTVPGNRDALINLFGQGGLGDPIKEKEKGVKDIGDHVILVHGDLSTCE</sequence>
<dbReference type="InterPro" id="IPR046496">
    <property type="entry name" value="DUF6589"/>
</dbReference>
<dbReference type="EMBL" id="KL197720">
    <property type="protein sequence ID" value="KDQ57301.1"/>
    <property type="molecule type" value="Genomic_DNA"/>
</dbReference>
<accession>A0A067Q3Y9</accession>
<dbReference type="STRING" id="933084.A0A067Q3Y9"/>